<dbReference type="VEuPathDB" id="FungiDB:PYU1_G008047"/>
<evidence type="ECO:0000313" key="2">
    <source>
        <dbReference type="Proteomes" id="UP000019132"/>
    </source>
</evidence>
<dbReference type="EnsemblProtists" id="PYU1_T008063">
    <property type="protein sequence ID" value="PYU1_T008063"/>
    <property type="gene ID" value="PYU1_G008047"/>
</dbReference>
<dbReference type="InterPro" id="IPR052473">
    <property type="entry name" value="mtLSU_mL53"/>
</dbReference>
<dbReference type="PANTHER" id="PTHR33618:SF1">
    <property type="entry name" value="LARGE RIBOSOMAL SUBUNIT PROTEIN ML53"/>
    <property type="match status" value="1"/>
</dbReference>
<proteinExistence type="predicted"/>
<dbReference type="HOGENOM" id="CLU_176597_0_0_1"/>
<sequence length="106" mass="11880">MAAKNTIRFLKTAKISFSSFDTRATGACEFYRQMTAGKTRAVNPKADVLYTTTLHGSAPTIKLDFINGSKQTLEVPGKNVREIFDEVDFFCSQIETEYEQQGKSIE</sequence>
<dbReference type="Proteomes" id="UP000019132">
    <property type="component" value="Unassembled WGS sequence"/>
</dbReference>
<dbReference type="GO" id="GO:0005762">
    <property type="term" value="C:mitochondrial large ribosomal subunit"/>
    <property type="evidence" value="ECO:0007669"/>
    <property type="project" value="TreeGrafter"/>
</dbReference>
<dbReference type="InParanoid" id="K3WSW9"/>
<dbReference type="eggNOG" id="ENOG502S5PW">
    <property type="taxonomic scope" value="Eukaryota"/>
</dbReference>
<reference evidence="2" key="2">
    <citation type="submission" date="2010-04" db="EMBL/GenBank/DDBJ databases">
        <authorList>
            <person name="Buell R."/>
            <person name="Hamilton J."/>
            <person name="Hostetler J."/>
        </authorList>
    </citation>
    <scope>NUCLEOTIDE SEQUENCE [LARGE SCALE GENOMIC DNA]</scope>
    <source>
        <strain evidence="2">DAOM:BR144</strain>
    </source>
</reference>
<dbReference type="EMBL" id="GL376617">
    <property type="status" value="NOT_ANNOTATED_CDS"/>
    <property type="molecule type" value="Genomic_DNA"/>
</dbReference>
<name>K3WSW9_GLOUD</name>
<reference evidence="2" key="1">
    <citation type="journal article" date="2010" name="Genome Biol.">
        <title>Genome sequence of the necrotrophic plant pathogen Pythium ultimum reveals original pathogenicity mechanisms and effector repertoire.</title>
        <authorList>
            <person name="Levesque C.A."/>
            <person name="Brouwer H."/>
            <person name="Cano L."/>
            <person name="Hamilton J.P."/>
            <person name="Holt C."/>
            <person name="Huitema E."/>
            <person name="Raffaele S."/>
            <person name="Robideau G.P."/>
            <person name="Thines M."/>
            <person name="Win J."/>
            <person name="Zerillo M.M."/>
            <person name="Beakes G.W."/>
            <person name="Boore J.L."/>
            <person name="Busam D."/>
            <person name="Dumas B."/>
            <person name="Ferriera S."/>
            <person name="Fuerstenberg S.I."/>
            <person name="Gachon C.M."/>
            <person name="Gaulin E."/>
            <person name="Govers F."/>
            <person name="Grenville-Briggs L."/>
            <person name="Horner N."/>
            <person name="Hostetler J."/>
            <person name="Jiang R.H."/>
            <person name="Johnson J."/>
            <person name="Krajaejun T."/>
            <person name="Lin H."/>
            <person name="Meijer H.J."/>
            <person name="Moore B."/>
            <person name="Morris P."/>
            <person name="Phuntmart V."/>
            <person name="Puiu D."/>
            <person name="Shetty J."/>
            <person name="Stajich J.E."/>
            <person name="Tripathy S."/>
            <person name="Wawra S."/>
            <person name="van West P."/>
            <person name="Whitty B.R."/>
            <person name="Coutinho P.M."/>
            <person name="Henrissat B."/>
            <person name="Martin F."/>
            <person name="Thomas P.D."/>
            <person name="Tyler B.M."/>
            <person name="De Vries R.P."/>
            <person name="Kamoun S."/>
            <person name="Yandell M."/>
            <person name="Tisserat N."/>
            <person name="Buell C.R."/>
        </authorList>
    </citation>
    <scope>NUCLEOTIDE SEQUENCE</scope>
    <source>
        <strain evidence="2">DAOM:BR144</strain>
    </source>
</reference>
<evidence type="ECO:0000313" key="1">
    <source>
        <dbReference type="EnsemblProtists" id="PYU1_T008063"/>
    </source>
</evidence>
<accession>K3WSW9</accession>
<evidence type="ECO:0008006" key="3">
    <source>
        <dbReference type="Google" id="ProtNLM"/>
    </source>
</evidence>
<protein>
    <recommendedName>
        <fullName evidence="3">Ribosomal protein/NADH dehydrogenase domain-containing protein</fullName>
    </recommendedName>
</protein>
<dbReference type="AlphaFoldDB" id="K3WSW9"/>
<dbReference type="PANTHER" id="PTHR33618">
    <property type="entry name" value="39S RIBOSOMAL PROTEIN L53, MITOCHONDRIAL"/>
    <property type="match status" value="1"/>
</dbReference>
<dbReference type="OMA" id="YHCSQIE"/>
<organism evidence="1 2">
    <name type="scientific">Globisporangium ultimum (strain ATCC 200006 / CBS 805.95 / DAOM BR144)</name>
    <name type="common">Pythium ultimum</name>
    <dbReference type="NCBI Taxonomy" id="431595"/>
    <lineage>
        <taxon>Eukaryota</taxon>
        <taxon>Sar</taxon>
        <taxon>Stramenopiles</taxon>
        <taxon>Oomycota</taxon>
        <taxon>Peronosporomycetes</taxon>
        <taxon>Pythiales</taxon>
        <taxon>Pythiaceae</taxon>
        <taxon>Globisporangium</taxon>
    </lineage>
</organism>
<keyword evidence="2" id="KW-1185">Reference proteome</keyword>
<dbReference type="Gene3D" id="3.40.30.10">
    <property type="entry name" value="Glutaredoxin"/>
    <property type="match status" value="1"/>
</dbReference>
<reference evidence="1" key="3">
    <citation type="submission" date="2015-02" db="UniProtKB">
        <authorList>
            <consortium name="EnsemblProtists"/>
        </authorList>
    </citation>
    <scope>IDENTIFICATION</scope>
    <source>
        <strain evidence="1">DAOM BR144</strain>
    </source>
</reference>